<reference evidence="2 3" key="1">
    <citation type="submission" date="2018-04" db="EMBL/GenBank/DDBJ databases">
        <authorList>
            <person name="Zhang X."/>
            <person name="Yuan J."/>
            <person name="Li F."/>
            <person name="Xiang J."/>
        </authorList>
    </citation>
    <scope>NUCLEOTIDE SEQUENCE [LARGE SCALE GENOMIC DNA]</scope>
    <source>
        <tissue evidence="2">Muscle</tissue>
    </source>
</reference>
<protein>
    <submittedName>
        <fullName evidence="2">Uncharacterized protein</fullName>
    </submittedName>
</protein>
<gene>
    <name evidence="2" type="ORF">C7M84_019680</name>
</gene>
<comment type="caution">
    <text evidence="2">The sequence shown here is derived from an EMBL/GenBank/DDBJ whole genome shotgun (WGS) entry which is preliminary data.</text>
</comment>
<evidence type="ECO:0000256" key="1">
    <source>
        <dbReference type="SAM" id="MobiDB-lite"/>
    </source>
</evidence>
<dbReference type="Proteomes" id="UP000283509">
    <property type="component" value="Unassembled WGS sequence"/>
</dbReference>
<sequence>MSVGNKPAPLPFRQLTLLKGVGSISKSKAITWRSSRDPKAQDEPDPSSRATAPEPEAATRNQKPTVKQRRSPCHPLLLLLPLAIPSLQPSPPPSYSPLRLASPPSPSLHPSILSSYPSFLSHLSPLLSLSTSLSFTPLSLAPSHTSYLSILSYLSSHPSFSSPTLPSRSRLSSSSLLFPFPSYHPSLSSSHSLSHLTRRTRFPPFPSISRISSHHIFSLPLPIIDSFPSLFSSFPSSHLIRPPLVLLHHKPFPLSSLPTSLSVYPPLSPRFHPILSYLSFPSHPPPLSLPTSLSFPLFLSPSLPFHLTLSHPLVSFSSPPLPIALVSPNPFPPRRERDLDSRHEAAHLFWLLTKPKTPTRVQRSFPPQRAQITRIFLGPPDTYAHAHPGPAWATKCAAQRRDSTALHVRVQRNKYRTMPRTKSYMS</sequence>
<keyword evidence="3" id="KW-1185">Reference proteome</keyword>
<evidence type="ECO:0000313" key="2">
    <source>
        <dbReference type="EMBL" id="ROT62477.1"/>
    </source>
</evidence>
<dbReference type="AlphaFoldDB" id="A0A423SE40"/>
<proteinExistence type="predicted"/>
<accession>A0A423SE40</accession>
<dbReference type="EMBL" id="QCYY01003669">
    <property type="protein sequence ID" value="ROT62477.1"/>
    <property type="molecule type" value="Genomic_DNA"/>
</dbReference>
<evidence type="ECO:0000313" key="3">
    <source>
        <dbReference type="Proteomes" id="UP000283509"/>
    </source>
</evidence>
<feature type="region of interest" description="Disordered" evidence="1">
    <location>
        <begin position="28"/>
        <end position="70"/>
    </location>
</feature>
<organism evidence="2 3">
    <name type="scientific">Penaeus vannamei</name>
    <name type="common">Whiteleg shrimp</name>
    <name type="synonym">Litopenaeus vannamei</name>
    <dbReference type="NCBI Taxonomy" id="6689"/>
    <lineage>
        <taxon>Eukaryota</taxon>
        <taxon>Metazoa</taxon>
        <taxon>Ecdysozoa</taxon>
        <taxon>Arthropoda</taxon>
        <taxon>Crustacea</taxon>
        <taxon>Multicrustacea</taxon>
        <taxon>Malacostraca</taxon>
        <taxon>Eumalacostraca</taxon>
        <taxon>Eucarida</taxon>
        <taxon>Decapoda</taxon>
        <taxon>Dendrobranchiata</taxon>
        <taxon>Penaeoidea</taxon>
        <taxon>Penaeidae</taxon>
        <taxon>Penaeus</taxon>
    </lineage>
</organism>
<reference evidence="2 3" key="2">
    <citation type="submission" date="2019-01" db="EMBL/GenBank/DDBJ databases">
        <title>The decoding of complex shrimp genome reveals the adaptation for benthos swimmer, frequently molting mechanism and breeding impact on genome.</title>
        <authorList>
            <person name="Sun Y."/>
            <person name="Gao Y."/>
            <person name="Yu Y."/>
        </authorList>
    </citation>
    <scope>NUCLEOTIDE SEQUENCE [LARGE SCALE GENOMIC DNA]</scope>
    <source>
        <tissue evidence="2">Muscle</tissue>
    </source>
</reference>
<name>A0A423SE40_PENVA</name>